<dbReference type="AlphaFoldDB" id="A0A2V1HTF3"/>
<reference evidence="2 3" key="1">
    <citation type="submission" date="2018-05" db="EMBL/GenBank/DDBJ databases">
        <title>Amnibacterium sp. M8JJ-5, whole genome shotgun sequence.</title>
        <authorList>
            <person name="Tuo L."/>
        </authorList>
    </citation>
    <scope>NUCLEOTIDE SEQUENCE [LARGE SCALE GENOMIC DNA]</scope>
    <source>
        <strain evidence="2 3">M8JJ-5</strain>
    </source>
</reference>
<proteinExistence type="predicted"/>
<dbReference type="InterPro" id="IPR046671">
    <property type="entry name" value="DUF6541"/>
</dbReference>
<organism evidence="2 3">
    <name type="scientific">Amnibacterium flavum</name>
    <dbReference type="NCBI Taxonomy" id="2173173"/>
    <lineage>
        <taxon>Bacteria</taxon>
        <taxon>Bacillati</taxon>
        <taxon>Actinomycetota</taxon>
        <taxon>Actinomycetes</taxon>
        <taxon>Micrococcales</taxon>
        <taxon>Microbacteriaceae</taxon>
        <taxon>Amnibacterium</taxon>
    </lineage>
</organism>
<feature type="transmembrane region" description="Helical" evidence="1">
    <location>
        <begin position="61"/>
        <end position="78"/>
    </location>
</feature>
<feature type="transmembrane region" description="Helical" evidence="1">
    <location>
        <begin position="181"/>
        <end position="209"/>
    </location>
</feature>
<feature type="transmembrane region" description="Helical" evidence="1">
    <location>
        <begin position="247"/>
        <end position="270"/>
    </location>
</feature>
<feature type="transmembrane region" description="Helical" evidence="1">
    <location>
        <begin position="308"/>
        <end position="327"/>
    </location>
</feature>
<keyword evidence="1" id="KW-0812">Transmembrane</keyword>
<keyword evidence="1" id="KW-1133">Transmembrane helix</keyword>
<feature type="transmembrane region" description="Helical" evidence="1">
    <location>
        <begin position="6"/>
        <end position="27"/>
    </location>
</feature>
<comment type="caution">
    <text evidence="2">The sequence shown here is derived from an EMBL/GenBank/DDBJ whole genome shotgun (WGS) entry which is preliminary data.</text>
</comment>
<evidence type="ECO:0000313" key="3">
    <source>
        <dbReference type="Proteomes" id="UP000244893"/>
    </source>
</evidence>
<feature type="transmembrane region" description="Helical" evidence="1">
    <location>
        <begin position="34"/>
        <end position="55"/>
    </location>
</feature>
<feature type="transmembrane region" description="Helical" evidence="1">
    <location>
        <begin position="431"/>
        <end position="450"/>
    </location>
</feature>
<feature type="transmembrane region" description="Helical" evidence="1">
    <location>
        <begin position="339"/>
        <end position="365"/>
    </location>
</feature>
<keyword evidence="1" id="KW-0472">Membrane</keyword>
<evidence type="ECO:0000256" key="1">
    <source>
        <dbReference type="SAM" id="Phobius"/>
    </source>
</evidence>
<feature type="transmembrane region" description="Helical" evidence="1">
    <location>
        <begin position="408"/>
        <end position="426"/>
    </location>
</feature>
<keyword evidence="3" id="KW-1185">Reference proteome</keyword>
<feature type="transmembrane region" description="Helical" evidence="1">
    <location>
        <begin position="221"/>
        <end position="241"/>
    </location>
</feature>
<name>A0A2V1HTF3_9MICO</name>
<gene>
    <name evidence="2" type="ORF">DDQ50_05105</name>
</gene>
<evidence type="ECO:0000313" key="2">
    <source>
        <dbReference type="EMBL" id="PVZ95843.1"/>
    </source>
</evidence>
<dbReference type="EMBL" id="QEOP01000001">
    <property type="protein sequence ID" value="PVZ95843.1"/>
    <property type="molecule type" value="Genomic_DNA"/>
</dbReference>
<feature type="transmembrane region" description="Helical" evidence="1">
    <location>
        <begin position="470"/>
        <end position="489"/>
    </location>
</feature>
<feature type="transmembrane region" description="Helical" evidence="1">
    <location>
        <begin position="282"/>
        <end position="302"/>
    </location>
</feature>
<feature type="transmembrane region" description="Helical" evidence="1">
    <location>
        <begin position="501"/>
        <end position="520"/>
    </location>
</feature>
<accession>A0A2V1HTF3</accession>
<dbReference type="Proteomes" id="UP000244893">
    <property type="component" value="Unassembled WGS sequence"/>
</dbReference>
<protein>
    <submittedName>
        <fullName evidence="2">Uncharacterized protein</fullName>
    </submittedName>
</protein>
<feature type="transmembrane region" description="Helical" evidence="1">
    <location>
        <begin position="99"/>
        <end position="118"/>
    </location>
</feature>
<sequence>MTLLDPSVVWSTFVAVVVLVTPGLLIAGAASIRGIALVALAAPLTIATVGVVGVLSEFVGVWFGWWSVLVLALVAAIATRLLMRKRTPPAWARGSSHDALVLSAGALVALIVVGVIAYRDTPVGAISQTYDAVFHLNAAASILDTGRASSLELYRLTNPDSASIDFYPAAWHSLVALTSQIALVPVATATGAVWIAVAGALWTPGVVLLTRAVVGRHALPGWRLLIPVALSTCFAAFPYLLLSWGTLYPTGLATALLPAGLALLWFAVPLNRVAFARGVLPAFRRSVYPASLLLVWVVAAVFAHPRTLITFVALAVPLAVLVIVLASQGLRRAGRRRSAMAVVAIPIAAVVIAVAAAGVILVRAYDLVNDPISNRLTGGPATAHQDLLASAIQVLTAAPLSAPGDLPLPPAILLAAAVLAGAVLAFRSRRALPVVLGVLVMGVLYCLAAGSNDDLAKILTAAWYKDKYRLISVLPLLSIPLIVLTLEWLRRGIRHGPRIAAAALAATVLLSWFGPTLSVMSEQIGRTFALPQSEKAGTLIDADEIALLEQVASIVPADQRVLSNPWDGSSLVWAIGHREPVFPHLVGVWGADRDIVATRLDEAGTSPDVCEALDNLRVRYVIADPEKLWGGTDPQAALYAGIDRAVASATLVPVLTEGSTVLYRIDACGPLL</sequence>
<dbReference type="Pfam" id="PF20176">
    <property type="entry name" value="DUF6541"/>
    <property type="match status" value="1"/>
</dbReference>